<protein>
    <recommendedName>
        <fullName evidence="4">DUF5640 domain-containing protein</fullName>
    </recommendedName>
</protein>
<evidence type="ECO:0000313" key="2">
    <source>
        <dbReference type="EMBL" id="GAX07665.1"/>
    </source>
</evidence>
<dbReference type="RefSeq" id="WP_098824042.1">
    <property type="nucleotide sequence ID" value="NZ_BCMJ01000003.1"/>
</dbReference>
<evidence type="ECO:0000313" key="3">
    <source>
        <dbReference type="Proteomes" id="UP000223370"/>
    </source>
</evidence>
<feature type="chain" id="PRO_5012102634" description="DUF5640 domain-containing protein" evidence="1">
    <location>
        <begin position="31"/>
        <end position="166"/>
    </location>
</feature>
<dbReference type="OrthoDB" id="2323055at2"/>
<organism evidence="2 3">
    <name type="scientific">Secundilactobacillus silagincola</name>
    <dbReference type="NCBI Taxonomy" id="1714681"/>
    <lineage>
        <taxon>Bacteria</taxon>
        <taxon>Bacillati</taxon>
        <taxon>Bacillota</taxon>
        <taxon>Bacilli</taxon>
        <taxon>Lactobacillales</taxon>
        <taxon>Lactobacillaceae</taxon>
        <taxon>Secundilactobacillus</taxon>
    </lineage>
</organism>
<evidence type="ECO:0008006" key="4">
    <source>
        <dbReference type="Google" id="ProtNLM"/>
    </source>
</evidence>
<accession>A0A1Z5J0U5</accession>
<reference evidence="2 3" key="1">
    <citation type="submission" date="2015-11" db="EMBL/GenBank/DDBJ databases">
        <title>Draft genome sequences of new species of the genus Lactobacillus isolated from orchardgrass silage.</title>
        <authorList>
            <person name="Tohno M."/>
            <person name="Tanizawa Y."/>
            <person name="Arita M."/>
        </authorList>
    </citation>
    <scope>NUCLEOTIDE SEQUENCE [LARGE SCALE GENOMIC DNA]</scope>
    <source>
        <strain evidence="2 3">IWT5</strain>
    </source>
</reference>
<keyword evidence="1" id="KW-0732">Signal</keyword>
<dbReference type="AlphaFoldDB" id="A0A1Z5J0U5"/>
<dbReference type="EMBL" id="BCMJ01000003">
    <property type="protein sequence ID" value="GAX07665.1"/>
    <property type="molecule type" value="Genomic_DNA"/>
</dbReference>
<evidence type="ECO:0000256" key="1">
    <source>
        <dbReference type="SAM" id="SignalP"/>
    </source>
</evidence>
<keyword evidence="3" id="KW-1185">Reference proteome</keyword>
<gene>
    <name evidence="2" type="ORF">IWT5_00815</name>
</gene>
<sequence precursor="true">MKLGKNFKIILVVFVIAITGAIATSQSASAKTKWTKGVPTALQGKWRSKTNYTGPTAFGDTETIQQYFIGGKSDLTVIVRQTGNPLWTNKAAYHHVKGSKYYYVKSTADAVIYYKVQLSGKKLRFKTYLTLNKKGKATKMQLGTIKSYSNWLYKGQARNKYALGAL</sequence>
<proteinExistence type="predicted"/>
<comment type="caution">
    <text evidence="2">The sequence shown here is derived from an EMBL/GenBank/DDBJ whole genome shotgun (WGS) entry which is preliminary data.</text>
</comment>
<name>A0A1Z5J0U5_9LACO</name>
<feature type="signal peptide" evidence="1">
    <location>
        <begin position="1"/>
        <end position="30"/>
    </location>
</feature>
<dbReference type="Proteomes" id="UP000223370">
    <property type="component" value="Unassembled WGS sequence"/>
</dbReference>